<organism evidence="1 2">
    <name type="scientific">Daphnia magna</name>
    <dbReference type="NCBI Taxonomy" id="35525"/>
    <lineage>
        <taxon>Eukaryota</taxon>
        <taxon>Metazoa</taxon>
        <taxon>Ecdysozoa</taxon>
        <taxon>Arthropoda</taxon>
        <taxon>Crustacea</taxon>
        <taxon>Branchiopoda</taxon>
        <taxon>Diplostraca</taxon>
        <taxon>Cladocera</taxon>
        <taxon>Anomopoda</taxon>
        <taxon>Daphniidae</taxon>
        <taxon>Daphnia</taxon>
    </lineage>
</organism>
<dbReference type="OrthoDB" id="6388921at2759"/>
<feature type="non-terminal residue" evidence="1">
    <location>
        <position position="111"/>
    </location>
</feature>
<comment type="caution">
    <text evidence="1">The sequence shown here is derived from an EMBL/GenBank/DDBJ whole genome shotgun (WGS) entry which is preliminary data.</text>
</comment>
<keyword evidence="2" id="KW-1185">Reference proteome</keyword>
<evidence type="ECO:0000313" key="2">
    <source>
        <dbReference type="Proteomes" id="UP000076858"/>
    </source>
</evidence>
<feature type="non-terminal residue" evidence="1">
    <location>
        <position position="1"/>
    </location>
</feature>
<reference evidence="1 2" key="1">
    <citation type="submission" date="2016-03" db="EMBL/GenBank/DDBJ databases">
        <title>EvidentialGene: Evidence-directed Construction of Genes on Genomes.</title>
        <authorList>
            <person name="Gilbert D.G."/>
            <person name="Choi J.-H."/>
            <person name="Mockaitis K."/>
            <person name="Colbourne J."/>
            <person name="Pfrender M."/>
        </authorList>
    </citation>
    <scope>NUCLEOTIDE SEQUENCE [LARGE SCALE GENOMIC DNA]</scope>
    <source>
        <strain evidence="1 2">Xinb3</strain>
        <tissue evidence="1">Complete organism</tissue>
    </source>
</reference>
<proteinExistence type="predicted"/>
<dbReference type="Proteomes" id="UP000076858">
    <property type="component" value="Unassembled WGS sequence"/>
</dbReference>
<dbReference type="EMBL" id="LRGB01023568">
    <property type="protein sequence ID" value="KZR96818.1"/>
    <property type="molecule type" value="Genomic_DNA"/>
</dbReference>
<name>A0A164EIJ7_9CRUS</name>
<sequence length="111" mass="12269">NVLVTIPTAAIYPQAFETTVCDCSEPKNMGIIQFSDSNCKPETNNTDTVQVKYTVYSDEHAAAKFPGFICAQGINIRRIVIPDQTFFGQLVIVPDKISIDSTPSECYDMIN</sequence>
<protein>
    <submittedName>
        <fullName evidence="1">Uncharacterized protein</fullName>
    </submittedName>
</protein>
<dbReference type="AlphaFoldDB" id="A0A164EIJ7"/>
<gene>
    <name evidence="1" type="ORF">APZ42_008631</name>
</gene>
<evidence type="ECO:0000313" key="1">
    <source>
        <dbReference type="EMBL" id="KZR96818.1"/>
    </source>
</evidence>
<accession>A0A164EIJ7</accession>